<dbReference type="Pfam" id="PF07687">
    <property type="entry name" value="M20_dimer"/>
    <property type="match status" value="1"/>
</dbReference>
<sequence length="458" mass="49001">MASSDTLAVVFAHIEANGSTFLDRLLAYLRHSSISAQNIGIAEVGALLVEILAKIGLETSLVPTDGHPMVVARWQKAPGKPTVLLYGHYDVQPPDPLDKWLSPPFEPTIRDGRIYARGVGDNKGQHFAQILAIESHLAVHGTLPCNVILLLEGEEEIGSPNIAGFVEANRAMLRADLAVTADGPRHASGAAAIKFGSRGVISFELRCRHAVRDVHSGNFGGVVPNPIWTLVHLLGTMKNAEGEITIPGLHDDIEAPTTEELAAIDALPLDIEAVKHSLGLTRLDAPADRPFYERLCFRPTLTINGFHGGYGGPGSKTVLPNEAMVKCDIRLVEAQDPEDILRKVAAHVTQHAPEVEFIAADAGMQPSKTPIASPFTAPLRRAFVAAQGVEPLLIPAGFGSLPGYVFTKILGIPAFVTPYANPDEANHAPNENLTLDCFYSGLRTGAALLYELGQLEAP</sequence>
<dbReference type="AlphaFoldDB" id="A0A1H7Z260"/>
<dbReference type="OrthoDB" id="9761532at2"/>
<organism evidence="5 6">
    <name type="scientific">Bosea lupini</name>
    <dbReference type="NCBI Taxonomy" id="1036779"/>
    <lineage>
        <taxon>Bacteria</taxon>
        <taxon>Pseudomonadati</taxon>
        <taxon>Pseudomonadota</taxon>
        <taxon>Alphaproteobacteria</taxon>
        <taxon>Hyphomicrobiales</taxon>
        <taxon>Boseaceae</taxon>
        <taxon>Bosea</taxon>
    </lineage>
</organism>
<dbReference type="PANTHER" id="PTHR43270">
    <property type="entry name" value="BETA-ALA-HIS DIPEPTIDASE"/>
    <property type="match status" value="1"/>
</dbReference>
<keyword evidence="3" id="KW-0378">Hydrolase</keyword>
<dbReference type="InterPro" id="IPR051458">
    <property type="entry name" value="Cyt/Met_Dipeptidase"/>
</dbReference>
<dbReference type="Pfam" id="PF01546">
    <property type="entry name" value="Peptidase_M20"/>
    <property type="match status" value="1"/>
</dbReference>
<evidence type="ECO:0000256" key="3">
    <source>
        <dbReference type="ARBA" id="ARBA00022801"/>
    </source>
</evidence>
<dbReference type="GO" id="GO:0046872">
    <property type="term" value="F:metal ion binding"/>
    <property type="evidence" value="ECO:0007669"/>
    <property type="project" value="UniProtKB-KW"/>
</dbReference>
<evidence type="ECO:0000313" key="6">
    <source>
        <dbReference type="Proteomes" id="UP000199664"/>
    </source>
</evidence>
<dbReference type="SUPFAM" id="SSF53187">
    <property type="entry name" value="Zn-dependent exopeptidases"/>
    <property type="match status" value="1"/>
</dbReference>
<dbReference type="InterPro" id="IPR002933">
    <property type="entry name" value="Peptidase_M20"/>
</dbReference>
<evidence type="ECO:0000256" key="2">
    <source>
        <dbReference type="ARBA" id="ARBA00022723"/>
    </source>
</evidence>
<dbReference type="STRING" id="1036779.SAMN04515666_11386"/>
<dbReference type="GO" id="GO:0006508">
    <property type="term" value="P:proteolysis"/>
    <property type="evidence" value="ECO:0007669"/>
    <property type="project" value="UniProtKB-KW"/>
</dbReference>
<protein>
    <submittedName>
        <fullName evidence="5">Acetylornithine deacetylase/Succinyl-diaminopimelate desuccinylase</fullName>
    </submittedName>
</protein>
<gene>
    <name evidence="5" type="ORF">SAMN04515666_11386</name>
</gene>
<keyword evidence="1" id="KW-0645">Protease</keyword>
<dbReference type="Gene3D" id="3.40.630.10">
    <property type="entry name" value="Zn peptidases"/>
    <property type="match status" value="1"/>
</dbReference>
<reference evidence="6" key="1">
    <citation type="submission" date="2016-10" db="EMBL/GenBank/DDBJ databases">
        <authorList>
            <person name="Varghese N."/>
            <person name="Submissions S."/>
        </authorList>
    </citation>
    <scope>NUCLEOTIDE SEQUENCE [LARGE SCALE GENOMIC DNA]</scope>
    <source>
        <strain evidence="6">LMG 26383,CCUG 61248,R- 45681</strain>
    </source>
</reference>
<keyword evidence="2" id="KW-0479">Metal-binding</keyword>
<dbReference type="RefSeq" id="WP_091842192.1">
    <property type="nucleotide sequence ID" value="NZ_FOAN01000013.1"/>
</dbReference>
<name>A0A1H7Z260_9HYPH</name>
<evidence type="ECO:0000256" key="1">
    <source>
        <dbReference type="ARBA" id="ARBA00022670"/>
    </source>
</evidence>
<accession>A0A1H7Z260</accession>
<dbReference type="Proteomes" id="UP000199664">
    <property type="component" value="Unassembled WGS sequence"/>
</dbReference>
<dbReference type="InterPro" id="IPR011650">
    <property type="entry name" value="Peptidase_M20_dimer"/>
</dbReference>
<feature type="domain" description="Peptidase M20 dimerisation" evidence="4">
    <location>
        <begin position="196"/>
        <end position="355"/>
    </location>
</feature>
<evidence type="ECO:0000313" key="5">
    <source>
        <dbReference type="EMBL" id="SEM52333.1"/>
    </source>
</evidence>
<evidence type="ECO:0000259" key="4">
    <source>
        <dbReference type="Pfam" id="PF07687"/>
    </source>
</evidence>
<dbReference type="PANTHER" id="PTHR43270:SF8">
    <property type="entry name" value="DI- AND TRIPEPTIDASE DUG2-RELATED"/>
    <property type="match status" value="1"/>
</dbReference>
<dbReference type="EMBL" id="FOAN01000013">
    <property type="protein sequence ID" value="SEM52333.1"/>
    <property type="molecule type" value="Genomic_DNA"/>
</dbReference>
<dbReference type="GO" id="GO:0008233">
    <property type="term" value="F:peptidase activity"/>
    <property type="evidence" value="ECO:0007669"/>
    <property type="project" value="UniProtKB-KW"/>
</dbReference>
<dbReference type="Gene3D" id="3.30.70.360">
    <property type="match status" value="1"/>
</dbReference>
<dbReference type="NCBIfam" id="NF006579">
    <property type="entry name" value="PRK09104.1"/>
    <property type="match status" value="1"/>
</dbReference>
<keyword evidence="6" id="KW-1185">Reference proteome</keyword>
<proteinExistence type="predicted"/>